<dbReference type="AlphaFoldDB" id="A0AAN1XS16"/>
<evidence type="ECO:0000256" key="2">
    <source>
        <dbReference type="ARBA" id="ARBA00023002"/>
    </source>
</evidence>
<keyword evidence="1" id="KW-0521">NADP</keyword>
<dbReference type="PANTHER" id="PTHR48106:SF13">
    <property type="entry name" value="QUINONE OXIDOREDUCTASE-RELATED"/>
    <property type="match status" value="1"/>
</dbReference>
<dbReference type="GO" id="GO:0003960">
    <property type="term" value="F:quinone reductase (NADPH) activity"/>
    <property type="evidence" value="ECO:0007669"/>
    <property type="project" value="InterPro"/>
</dbReference>
<dbReference type="GO" id="GO:0035925">
    <property type="term" value="F:mRNA 3'-UTR AU-rich region binding"/>
    <property type="evidence" value="ECO:0007669"/>
    <property type="project" value="TreeGrafter"/>
</dbReference>
<gene>
    <name evidence="4" type="ORF">WPS_01070</name>
</gene>
<keyword evidence="5" id="KW-1185">Reference proteome</keyword>
<keyword evidence="2" id="KW-0560">Oxidoreductase</keyword>
<dbReference type="InterPro" id="IPR013154">
    <property type="entry name" value="ADH-like_N"/>
</dbReference>
<dbReference type="Pfam" id="PF08240">
    <property type="entry name" value="ADH_N"/>
    <property type="match status" value="1"/>
</dbReference>
<dbReference type="PANTHER" id="PTHR48106">
    <property type="entry name" value="QUINONE OXIDOREDUCTASE PIG3-RELATED"/>
    <property type="match status" value="1"/>
</dbReference>
<evidence type="ECO:0000259" key="3">
    <source>
        <dbReference type="SMART" id="SM00829"/>
    </source>
</evidence>
<dbReference type="InterPro" id="IPR036291">
    <property type="entry name" value="NAD(P)-bd_dom_sf"/>
</dbReference>
<dbReference type="SUPFAM" id="SSF50129">
    <property type="entry name" value="GroES-like"/>
    <property type="match status" value="1"/>
</dbReference>
<dbReference type="Proteomes" id="UP001317532">
    <property type="component" value="Chromosome"/>
</dbReference>
<dbReference type="GO" id="GO:0070402">
    <property type="term" value="F:NADPH binding"/>
    <property type="evidence" value="ECO:0007669"/>
    <property type="project" value="TreeGrafter"/>
</dbReference>
<reference evidence="4 5" key="1">
    <citation type="journal article" date="2022" name="ISME Commun">
        <title>Vulcanimicrobium alpinus gen. nov. sp. nov., the first cultivated representative of the candidate phylum 'Eremiobacterota', is a metabolically versatile aerobic anoxygenic phototroph.</title>
        <authorList>
            <person name="Yabe S."/>
            <person name="Muto K."/>
            <person name="Abe K."/>
            <person name="Yokota A."/>
            <person name="Staudigel H."/>
            <person name="Tebo B.M."/>
        </authorList>
    </citation>
    <scope>NUCLEOTIDE SEQUENCE [LARGE SCALE GENOMIC DNA]</scope>
    <source>
        <strain evidence="4 5">WC8-2</strain>
    </source>
</reference>
<dbReference type="SUPFAM" id="SSF51735">
    <property type="entry name" value="NAD(P)-binding Rossmann-fold domains"/>
    <property type="match status" value="1"/>
</dbReference>
<dbReference type="GO" id="GO:0005829">
    <property type="term" value="C:cytosol"/>
    <property type="evidence" value="ECO:0007669"/>
    <property type="project" value="TreeGrafter"/>
</dbReference>
<proteinExistence type="predicted"/>
<dbReference type="KEGG" id="vab:WPS_01070"/>
<accession>A0AAN1XS16</accession>
<dbReference type="InterPro" id="IPR020843">
    <property type="entry name" value="ER"/>
</dbReference>
<feature type="domain" description="Enoyl reductase (ER)" evidence="3">
    <location>
        <begin position="10"/>
        <end position="321"/>
    </location>
</feature>
<protein>
    <submittedName>
        <fullName evidence="4">Alcohol dehydrogenase</fullName>
    </submittedName>
</protein>
<dbReference type="FunFam" id="3.40.50.720:FF:000053">
    <property type="entry name" value="Quinone oxidoreductase 1"/>
    <property type="match status" value="1"/>
</dbReference>
<dbReference type="CDD" id="cd05286">
    <property type="entry name" value="QOR2"/>
    <property type="match status" value="1"/>
</dbReference>
<dbReference type="RefSeq" id="WP_317995920.1">
    <property type="nucleotide sequence ID" value="NZ_AP025523.1"/>
</dbReference>
<evidence type="ECO:0000313" key="5">
    <source>
        <dbReference type="Proteomes" id="UP001317532"/>
    </source>
</evidence>
<organism evidence="4 5">
    <name type="scientific">Vulcanimicrobium alpinum</name>
    <dbReference type="NCBI Taxonomy" id="3016050"/>
    <lineage>
        <taxon>Bacteria</taxon>
        <taxon>Bacillati</taxon>
        <taxon>Vulcanimicrobiota</taxon>
        <taxon>Vulcanimicrobiia</taxon>
        <taxon>Vulcanimicrobiales</taxon>
        <taxon>Vulcanimicrobiaceae</taxon>
        <taxon>Vulcanimicrobium</taxon>
    </lineage>
</organism>
<dbReference type="Pfam" id="PF00107">
    <property type="entry name" value="ADH_zinc_N"/>
    <property type="match status" value="1"/>
</dbReference>
<dbReference type="Gene3D" id="3.40.50.720">
    <property type="entry name" value="NAD(P)-binding Rossmann-like Domain"/>
    <property type="match status" value="1"/>
</dbReference>
<dbReference type="Gene3D" id="3.90.180.10">
    <property type="entry name" value="Medium-chain alcohol dehydrogenases, catalytic domain"/>
    <property type="match status" value="1"/>
</dbReference>
<sequence>MKAIRIDRNGGPEVLEYVDVPVPAPGPGQVLVRHVVSGINYIDVYVRTGLYKGPLPTILGREGAGVVEAVGEGVTGFAKGTRVAYTQAGAGGYAEANVVEPQFLVEVPGDVDDRTACALMLQGFTAHYLTHDTFPLQPGNVALIHAAAGGVGQLLVQLAKVRGATVIATVGTAEKAAIAKAAGADHVVVYADEDFAEATRRLVGGHAVDVAYDSVGKDTWERSLSTLRPRGMLVVFGNASGPTPPVDPLKLAAAGSVYLTRPTLVDYTRTAEEVQQRARELFAYVEHGKLKASIGAAYPLADAAQAHRDLEARKTTGKLLLLP</sequence>
<evidence type="ECO:0000256" key="1">
    <source>
        <dbReference type="ARBA" id="ARBA00022857"/>
    </source>
</evidence>
<evidence type="ECO:0000313" key="4">
    <source>
        <dbReference type="EMBL" id="BDE04831.1"/>
    </source>
</evidence>
<name>A0AAN1XS16_UNVUL</name>
<dbReference type="EMBL" id="AP025523">
    <property type="protein sequence ID" value="BDE04831.1"/>
    <property type="molecule type" value="Genomic_DNA"/>
</dbReference>
<dbReference type="InterPro" id="IPR011032">
    <property type="entry name" value="GroES-like_sf"/>
</dbReference>
<dbReference type="SMART" id="SM00829">
    <property type="entry name" value="PKS_ER"/>
    <property type="match status" value="1"/>
</dbReference>
<dbReference type="InterPro" id="IPR013149">
    <property type="entry name" value="ADH-like_C"/>
</dbReference>
<dbReference type="InterPro" id="IPR047618">
    <property type="entry name" value="QOR-like"/>
</dbReference>